<dbReference type="Proteomes" id="UP000743899">
    <property type="component" value="Unassembled WGS sequence"/>
</dbReference>
<evidence type="ECO:0000259" key="1">
    <source>
        <dbReference type="Pfam" id="PF01521"/>
    </source>
</evidence>
<evidence type="ECO:0000313" key="3">
    <source>
        <dbReference type="Proteomes" id="UP000743899"/>
    </source>
</evidence>
<dbReference type="RefSeq" id="WP_161921190.1">
    <property type="nucleotide sequence ID" value="NZ_JAACYS010000057.1"/>
</dbReference>
<comment type="caution">
    <text evidence="2">The sequence shown here is derived from an EMBL/GenBank/DDBJ whole genome shotgun (WGS) entry which is preliminary data.</text>
</comment>
<reference evidence="2 3" key="1">
    <citation type="submission" date="2020-01" db="EMBL/GenBank/DDBJ databases">
        <title>A novel Bacillus sp. from Pasinler.</title>
        <authorList>
            <person name="Adiguzel A."/>
            <person name="Ay H."/>
            <person name="Baltaci M.O."/>
        </authorList>
    </citation>
    <scope>NUCLEOTIDE SEQUENCE [LARGE SCALE GENOMIC DNA]</scope>
    <source>
        <strain evidence="2 3">P1</strain>
    </source>
</reference>
<dbReference type="InterPro" id="IPR035903">
    <property type="entry name" value="HesB-like_dom_sf"/>
</dbReference>
<keyword evidence="3" id="KW-1185">Reference proteome</keyword>
<dbReference type="SUPFAM" id="SSF89360">
    <property type="entry name" value="HesB-like domain"/>
    <property type="match status" value="1"/>
</dbReference>
<protein>
    <submittedName>
        <fullName evidence="2">Iron-sulfur cluster biosynthesis family protein</fullName>
    </submittedName>
</protein>
<name>A0ABX0A8J7_9BACI</name>
<accession>A0ABX0A8J7</accession>
<sequence length="104" mass="12048">MEIILREDAINQLSKISFKENEGIRIATEQEQSCSLFVDYTLIKDQQKDSDLKILANGISFLLSKSTKEILPERLYINFVNPTGYKLYTDEEILKANMQLKINM</sequence>
<gene>
    <name evidence="2" type="ORF">GW534_11600</name>
</gene>
<dbReference type="Pfam" id="PF01521">
    <property type="entry name" value="Fe-S_biosyn"/>
    <property type="match status" value="1"/>
</dbReference>
<dbReference type="InterPro" id="IPR000361">
    <property type="entry name" value="ATAP_core_dom"/>
</dbReference>
<evidence type="ECO:0000313" key="2">
    <source>
        <dbReference type="EMBL" id="NCU18359.1"/>
    </source>
</evidence>
<dbReference type="EMBL" id="JAACYS010000057">
    <property type="protein sequence ID" value="NCU18359.1"/>
    <property type="molecule type" value="Genomic_DNA"/>
</dbReference>
<organism evidence="2 3">
    <name type="scientific">Pallidibacillus pasinlerensis</name>
    <dbReference type="NCBI Taxonomy" id="2703818"/>
    <lineage>
        <taxon>Bacteria</taxon>
        <taxon>Bacillati</taxon>
        <taxon>Bacillota</taxon>
        <taxon>Bacilli</taxon>
        <taxon>Bacillales</taxon>
        <taxon>Bacillaceae</taxon>
        <taxon>Pallidibacillus</taxon>
    </lineage>
</organism>
<proteinExistence type="predicted"/>
<feature type="domain" description="Core" evidence="1">
    <location>
        <begin position="1"/>
        <end position="101"/>
    </location>
</feature>